<feature type="region of interest" description="Disordered" evidence="1">
    <location>
        <begin position="433"/>
        <end position="490"/>
    </location>
</feature>
<dbReference type="Proteomes" id="UP000183656">
    <property type="component" value="Unassembled WGS sequence"/>
</dbReference>
<feature type="domain" description="Large polyvalent protein-associated" evidence="4">
    <location>
        <begin position="1807"/>
        <end position="1980"/>
    </location>
</feature>
<reference evidence="5 6" key="1">
    <citation type="submission" date="2016-10" db="EMBL/GenBank/DDBJ databases">
        <authorList>
            <person name="de Groot N.N."/>
        </authorList>
    </citation>
    <scope>NUCLEOTIDE SEQUENCE [LARGE SCALE GENOMIC DNA]</scope>
    <source>
        <strain evidence="5 6">R-24608</strain>
    </source>
</reference>
<dbReference type="EMBL" id="FPBX01000005">
    <property type="protein sequence ID" value="SFU47938.1"/>
    <property type="molecule type" value="Genomic_DNA"/>
</dbReference>
<feature type="compositionally biased region" description="Basic and acidic residues" evidence="1">
    <location>
        <begin position="402"/>
        <end position="411"/>
    </location>
</feature>
<dbReference type="Pfam" id="PF18858">
    <property type="entry name" value="LPD39"/>
    <property type="match status" value="1"/>
</dbReference>
<evidence type="ECO:0000259" key="3">
    <source>
        <dbReference type="Pfam" id="PF18799"/>
    </source>
</evidence>
<evidence type="ECO:0000259" key="4">
    <source>
        <dbReference type="Pfam" id="PF18858"/>
    </source>
</evidence>
<organism evidence="5 6">
    <name type="scientific">Paenacidovorax caeni</name>
    <dbReference type="NCBI Taxonomy" id="343013"/>
    <lineage>
        <taxon>Bacteria</taxon>
        <taxon>Pseudomonadati</taxon>
        <taxon>Pseudomonadota</taxon>
        <taxon>Betaproteobacteria</taxon>
        <taxon>Burkholderiales</taxon>
        <taxon>Comamonadaceae</taxon>
        <taxon>Paenacidovorax</taxon>
    </lineage>
</organism>
<dbReference type="STRING" id="343013.SAMN04489707_1005120"/>
<dbReference type="InterPro" id="IPR041639">
    <property type="entry name" value="LPD39"/>
</dbReference>
<dbReference type="Pfam" id="PF18796">
    <property type="entry name" value="LPD1"/>
    <property type="match status" value="1"/>
</dbReference>
<dbReference type="OrthoDB" id="9151960at2"/>
<protein>
    <recommendedName>
        <fullName evidence="7">Large polyvalent protein-associated domain-containing protein</fullName>
    </recommendedName>
</protein>
<feature type="compositionally biased region" description="Low complexity" evidence="1">
    <location>
        <begin position="986"/>
        <end position="1020"/>
    </location>
</feature>
<feature type="compositionally biased region" description="Basic and acidic residues" evidence="1">
    <location>
        <begin position="371"/>
        <end position="384"/>
    </location>
</feature>
<evidence type="ECO:0000256" key="1">
    <source>
        <dbReference type="SAM" id="MobiDB-lite"/>
    </source>
</evidence>
<feature type="domain" description="Large polyvalent protein-associated" evidence="2">
    <location>
        <begin position="1463"/>
        <end position="1541"/>
    </location>
</feature>
<dbReference type="InterPro" id="IPR040651">
    <property type="entry name" value="LPD5"/>
</dbReference>
<dbReference type="NCBIfam" id="NF032893">
    <property type="entry name" value="tail-700"/>
    <property type="match status" value="1"/>
</dbReference>
<feature type="region of interest" description="Disordered" evidence="1">
    <location>
        <begin position="278"/>
        <end position="299"/>
    </location>
</feature>
<evidence type="ECO:0000313" key="5">
    <source>
        <dbReference type="EMBL" id="SFU47938.1"/>
    </source>
</evidence>
<evidence type="ECO:0008006" key="7">
    <source>
        <dbReference type="Google" id="ProtNLM"/>
    </source>
</evidence>
<dbReference type="Pfam" id="PF18799">
    <property type="entry name" value="LPD5"/>
    <property type="match status" value="1"/>
</dbReference>
<feature type="region of interest" description="Disordered" evidence="1">
    <location>
        <begin position="824"/>
        <end position="845"/>
    </location>
</feature>
<dbReference type="InterPro" id="IPR041047">
    <property type="entry name" value="LPD1"/>
</dbReference>
<feature type="compositionally biased region" description="Polar residues" evidence="1">
    <location>
        <begin position="922"/>
        <end position="942"/>
    </location>
</feature>
<keyword evidence="6" id="KW-1185">Reference proteome</keyword>
<proteinExistence type="predicted"/>
<evidence type="ECO:0000313" key="6">
    <source>
        <dbReference type="Proteomes" id="UP000183656"/>
    </source>
</evidence>
<accession>A0A1I7GHP8</accession>
<evidence type="ECO:0000259" key="2">
    <source>
        <dbReference type="Pfam" id="PF18796"/>
    </source>
</evidence>
<feature type="region of interest" description="Disordered" evidence="1">
    <location>
        <begin position="371"/>
        <end position="415"/>
    </location>
</feature>
<dbReference type="RefSeq" id="WP_082366511.1">
    <property type="nucleotide sequence ID" value="NZ_CYIG01000009.1"/>
</dbReference>
<gene>
    <name evidence="5" type="ORF">SAMN04489707_1005120</name>
</gene>
<sequence length="2671" mass="285355">MNKDQFGGSLVSTDQFGGMLAEADPSPASPVAPGFIPTIKRTGGQMLTTAATSLEDVTGPNAVTRAVHDAGQGIIDRNPAGIRSLRDLVDSPWLAVKESVGQFAPQIAAAAVGGVAGAKAGAALGGVAGPAGAAAGGAIGSVAGSLLPIFTQEYGGIRQEQKESGQEDKGRALMAAIPATALERVGMGKALKVLKGVPGGAAGTVLKEAGKGVLKEGATEGAQNVIEQWGAFKDPTTGENLEDTALAAAMGGIGGGVMGGASGAVDGVRRRAQERAQAQAEQQAGQNAEAAAADAQAKADALVPPWTTEAGATDPAADTSAGLPDVRAYGPLIEQAIKPELQERFRNLLDSATNAELSQEQRDAAADELHSVFSPERLEQRRQLDAGTDFTTTPGAAAPRDGGVDFTRDVDTSGLSLEDPAEAERARAATIDYQPGDTTPQWGTTPGAAPERQGMDMPGPDFGTEGLALEPDPRTPSQRTGIDPGAGPLSRNVAAALDRGDVQEAQFMGGTGRELQVRRSGPGVMNESNVIDVQGRVIEDRALGMPQGTATRAAGQLPMVAETPAPINPTGEPLRLDMAHALRNQARDAGVRAAVVRHASGRGYDVVPQLPAPATQAAPPVVATPTGAPFATRAAAQAELQRQQLTSTHDVAPAGGDESLGFVLQARRPNAPAGQQMQAPAAIEAVAQRAPNWRKNAMQANRVARAMGLDTKGKRLAQVVAEIDAADAQRVNMAQPAAVHQEPGQAPQTATPSVVGQSIAKAAGNQEASPAQMRNWLFGEIDKAIASAPEVATGFLTFDVPGDGSFKVVNSTAKLQEFRKRVAASPGFRQERGGQPQGVEDGAHKGSASTVEAIKNMLADGDIQAAVEYAGAKGVEFHLVPPQLKVSPNGGKARHIPASVKSTPAGVAEGLTQLESESIHQWLQSEQQRASTTVPSTNNATETVAAGADVQSAGGGFDRRSDGAQRPTSPAPAAPRQEATQKLAQEHAAQAQDAAKIVADSAAEPQRGARAAAPRSSTSTRIEDFGETLQGARKMLYAEAYADGMAKAKELNTTSHPLSKTWPEPDYQKLLEGGVSVETVSQARALREAVPVKPQSSWKLKGWAAKVEALRGFAEDVLSGRLDAKTVEESMERSGLRGVPNKAALYEAMGHERSLKGIELSAGQYSMYGGVRYDPPRTIWTVSREAKGSTFGNWPRELAKGDTREQAIAAFKQRAAELLAEEQAPARGASFEIYSKRAGGAREFFIGKKIGRNVAELKAGFADLKAARQYKAEHQAELEDLLAKYKAVPPVRNAQNAPRIGQDYRKGADVTPAQFQETFGFRGVQFGNYVEGSRRQQDLNQAYDGLMDLAGVLNLPPRALSLGGRLGLAFGARGAGGVDAAAAHYERGEVVINLTKKQGAGSLAHEWWHALDNYFSRQRGDAGSYMSEDARRGEGVREEMRAAFREVVSVIQRTGMQERSRKLDERRTKEYWSTKTEMSARAFESYVIAKLQDQNAGNDYLANVVGDTVFALEGAYPYPTAGEMAPIREAFDGFFRAVETREADDGTTVLYSTSSEAPPARGLSVEQAQKAVQQALAGFMSPPPIDIVLRGSDLGPGTPDGVMGAAIPSEGRIVIVATAHRNVDAVVETLFHEMFHLGVRNVLPASDYVQAMLDLAKRDSRVQEYANRWKKDSADAPQQLQVLRDLGHTGSDLTAWYEALAIEEGLAVVAEELRAQKQAGTRLGLRVRALAGWLANVAERMGMQRLADSIRKMTYNEAERFVMRAIEHAGRAPLAQGVGPDNVSRYRTQGSNAMAQRVGDALAGLTVTDLRQQAAFKAADLRPLGLQFLGRRQLVDVYGGMLPELRTYSDLMARMDADKNEAGAGADQLATDWAKLPDERQLAELMHDATLAQMDPARDYVDGDNRVKYGELHRRFEALSPAARDVYTRARDTYRQHMRDVRAAIKERIERAEMSSERRAAMLKRLDDEFFGHIKGVYFPLARFGQYVVVVKGADGKVANVSRAETMAEADTMRRQLLAAFPQAEGFTVGKVLKAKDFVAERDSVGRGFMEQLYGVLDKQGMAPQQRAELEDALGQLYLSSLPDLSWAKHGIHRKGTPGFSQDARRAFAQNVFHGASYLAKLRYGDQLQDQLAEMQKRVDAGASDGGFDSVKAQQVVDEMAKRHDAAMNPKTNALSTALTSLGFMFHLGLSPASAMVNLTQTALVAYPVMGARWGFSKASAALLKASQEAVRGKNDITASLNQDEKAAFEEAVRSGVVDVTMAHDLAGIAQGEDRSVSYKLRPVMRAASFLFHHAEKFNRQVTFVAAFRLAREAGADPKSAYQQAVQATYDGHFDYSANNRPRVMQGNVARVLLLFKQYGQNMVYTLARSAQQSLKGATPEERTQARKALAGLLTMHAMAAGVLGLPMLTTLLSAASMLGGDDDEPWDAQVALQNLLADTFGQKPAEVLSHGLSRLTPWDISGRVGLDKLIFPDVQEGLEGQRLGESAMAAALGPVAAIGINALKGLQEMSEGRYQRGLETMAPSVLRGPLKALRYETEGVKDKTGIVVQDEVGAAALLGQAAGFSPSSVRNAYEGKAAIVGHDRALQARRSALVEQFAMAAMAGDEEGKSEAREAIARFNEKNPGRRIQPMQLAQSVHQREKRIREAEDGVYLPKKRRDVLEQGRFAVGE</sequence>
<feature type="domain" description="Large polyvalent protein-associated" evidence="3">
    <location>
        <begin position="1168"/>
        <end position="1318"/>
    </location>
</feature>
<name>A0A1I7GHP8_9BURK</name>
<feature type="region of interest" description="Disordered" evidence="1">
    <location>
        <begin position="922"/>
        <end position="1022"/>
    </location>
</feature>